<feature type="chain" id="PRO_5012352679" description="Secreted protein" evidence="1">
    <location>
        <begin position="18"/>
        <end position="91"/>
    </location>
</feature>
<dbReference type="EMBL" id="GFPF01002341">
    <property type="protein sequence ID" value="MAA13487.1"/>
    <property type="molecule type" value="Transcribed_RNA"/>
</dbReference>
<reference evidence="2" key="1">
    <citation type="journal article" date="2017" name="Parasit. Vectors">
        <title>Sialotranscriptomics of Rhipicephalus zambeziensis reveals intricate expression profiles of secretory proteins and suggests tight temporal transcriptional regulation during blood-feeding.</title>
        <authorList>
            <person name="de Castro M.H."/>
            <person name="de Klerk D."/>
            <person name="Pienaar R."/>
            <person name="Rees D.J.G."/>
            <person name="Mans B.J."/>
        </authorList>
    </citation>
    <scope>NUCLEOTIDE SEQUENCE</scope>
    <source>
        <tissue evidence="2">Salivary glands</tissue>
    </source>
</reference>
<name>A0A224Y7D0_9ACAR</name>
<keyword evidence="1" id="KW-0732">Signal</keyword>
<feature type="signal peptide" evidence="1">
    <location>
        <begin position="1"/>
        <end position="17"/>
    </location>
</feature>
<accession>A0A224Y7D0</accession>
<evidence type="ECO:0000256" key="1">
    <source>
        <dbReference type="SAM" id="SignalP"/>
    </source>
</evidence>
<proteinExistence type="predicted"/>
<evidence type="ECO:0008006" key="3">
    <source>
        <dbReference type="Google" id="ProtNLM"/>
    </source>
</evidence>
<organism evidence="2">
    <name type="scientific">Rhipicephalus zambeziensis</name>
    <dbReference type="NCBI Taxonomy" id="60191"/>
    <lineage>
        <taxon>Eukaryota</taxon>
        <taxon>Metazoa</taxon>
        <taxon>Ecdysozoa</taxon>
        <taxon>Arthropoda</taxon>
        <taxon>Chelicerata</taxon>
        <taxon>Arachnida</taxon>
        <taxon>Acari</taxon>
        <taxon>Parasitiformes</taxon>
        <taxon>Ixodida</taxon>
        <taxon>Ixodoidea</taxon>
        <taxon>Ixodidae</taxon>
        <taxon>Rhipicephalinae</taxon>
        <taxon>Rhipicephalus</taxon>
        <taxon>Rhipicephalus</taxon>
    </lineage>
</organism>
<dbReference type="AlphaFoldDB" id="A0A224Y7D0"/>
<protein>
    <recommendedName>
        <fullName evidence="3">Secreted protein</fullName>
    </recommendedName>
</protein>
<sequence>MIQKRSSLLSLFPCLRSMRWLVSLPGRVLLTVRGGRVARARTCGQTNSDVMTNAGDTERTGEGKVFSCVCVCVCVARPRFPRLALLIVAIF</sequence>
<evidence type="ECO:0000313" key="2">
    <source>
        <dbReference type="EMBL" id="MAA13487.1"/>
    </source>
</evidence>